<organism evidence="1 2">
    <name type="scientific">Daphnia pulex</name>
    <name type="common">Water flea</name>
    <dbReference type="NCBI Taxonomy" id="6669"/>
    <lineage>
        <taxon>Eukaryota</taxon>
        <taxon>Metazoa</taxon>
        <taxon>Ecdysozoa</taxon>
        <taxon>Arthropoda</taxon>
        <taxon>Crustacea</taxon>
        <taxon>Branchiopoda</taxon>
        <taxon>Diplostraca</taxon>
        <taxon>Cladocera</taxon>
        <taxon>Anomopoda</taxon>
        <taxon>Daphniidae</taxon>
        <taxon>Daphnia</taxon>
    </lineage>
</organism>
<accession>E9GWD8</accession>
<protein>
    <submittedName>
        <fullName evidence="1">Uncharacterized protein</fullName>
    </submittedName>
</protein>
<dbReference type="KEGG" id="dpx:DAPPUDRAFT_322565"/>
<dbReference type="EMBL" id="GL732570">
    <property type="protein sequence ID" value="EFX76205.1"/>
    <property type="molecule type" value="Genomic_DNA"/>
</dbReference>
<dbReference type="InParanoid" id="E9GWD8"/>
<sequence>MPFSEDDIGFPDRFRTIVECKGCKNWTCLREIGHGRYRPGWPRVWSSSAVCFFNAAERSETPSGLKHITKRRGWKAAYCHLGLKTVKTVYKELVGILKS</sequence>
<dbReference type="AlphaFoldDB" id="E9GWD8"/>
<dbReference type="HOGENOM" id="CLU_2322728_0_0_1"/>
<name>E9GWD8_DAPPU</name>
<dbReference type="Proteomes" id="UP000000305">
    <property type="component" value="Unassembled WGS sequence"/>
</dbReference>
<evidence type="ECO:0000313" key="2">
    <source>
        <dbReference type="Proteomes" id="UP000000305"/>
    </source>
</evidence>
<proteinExistence type="predicted"/>
<keyword evidence="2" id="KW-1185">Reference proteome</keyword>
<evidence type="ECO:0000313" key="1">
    <source>
        <dbReference type="EMBL" id="EFX76205.1"/>
    </source>
</evidence>
<reference evidence="1 2" key="1">
    <citation type="journal article" date="2011" name="Science">
        <title>The ecoresponsive genome of Daphnia pulex.</title>
        <authorList>
            <person name="Colbourne J.K."/>
            <person name="Pfrender M.E."/>
            <person name="Gilbert D."/>
            <person name="Thomas W.K."/>
            <person name="Tucker A."/>
            <person name="Oakley T.H."/>
            <person name="Tokishita S."/>
            <person name="Aerts A."/>
            <person name="Arnold G.J."/>
            <person name="Basu M.K."/>
            <person name="Bauer D.J."/>
            <person name="Caceres C.E."/>
            <person name="Carmel L."/>
            <person name="Casola C."/>
            <person name="Choi J.H."/>
            <person name="Detter J.C."/>
            <person name="Dong Q."/>
            <person name="Dusheyko S."/>
            <person name="Eads B.D."/>
            <person name="Frohlich T."/>
            <person name="Geiler-Samerotte K.A."/>
            <person name="Gerlach D."/>
            <person name="Hatcher P."/>
            <person name="Jogdeo S."/>
            <person name="Krijgsveld J."/>
            <person name="Kriventseva E.V."/>
            <person name="Kultz D."/>
            <person name="Laforsch C."/>
            <person name="Lindquist E."/>
            <person name="Lopez J."/>
            <person name="Manak J.R."/>
            <person name="Muller J."/>
            <person name="Pangilinan J."/>
            <person name="Patwardhan R.P."/>
            <person name="Pitluck S."/>
            <person name="Pritham E.J."/>
            <person name="Rechtsteiner A."/>
            <person name="Rho M."/>
            <person name="Rogozin I.B."/>
            <person name="Sakarya O."/>
            <person name="Salamov A."/>
            <person name="Schaack S."/>
            <person name="Shapiro H."/>
            <person name="Shiga Y."/>
            <person name="Skalitzky C."/>
            <person name="Smith Z."/>
            <person name="Souvorov A."/>
            <person name="Sung W."/>
            <person name="Tang Z."/>
            <person name="Tsuchiya D."/>
            <person name="Tu H."/>
            <person name="Vos H."/>
            <person name="Wang M."/>
            <person name="Wolf Y.I."/>
            <person name="Yamagata H."/>
            <person name="Yamada T."/>
            <person name="Ye Y."/>
            <person name="Shaw J.R."/>
            <person name="Andrews J."/>
            <person name="Crease T.J."/>
            <person name="Tang H."/>
            <person name="Lucas S.M."/>
            <person name="Robertson H.M."/>
            <person name="Bork P."/>
            <person name="Koonin E.V."/>
            <person name="Zdobnov E.M."/>
            <person name="Grigoriev I.V."/>
            <person name="Lynch M."/>
            <person name="Boore J.L."/>
        </authorList>
    </citation>
    <scope>NUCLEOTIDE SEQUENCE [LARGE SCALE GENOMIC DNA]</scope>
</reference>
<gene>
    <name evidence="1" type="ORF">DAPPUDRAFT_322565</name>
</gene>